<dbReference type="GO" id="GO:0006706">
    <property type="term" value="P:steroid catabolic process"/>
    <property type="evidence" value="ECO:0007669"/>
    <property type="project" value="TreeGrafter"/>
</dbReference>
<protein>
    <recommendedName>
        <fullName evidence="4">17-beta-hydroxysteroid dehydrogenase 14</fullName>
    </recommendedName>
</protein>
<dbReference type="InterPro" id="IPR036291">
    <property type="entry name" value="NAD(P)-bd_dom_sf"/>
</dbReference>
<dbReference type="InterPro" id="IPR002347">
    <property type="entry name" value="SDR_fam"/>
</dbReference>
<dbReference type="PANTHER" id="PTHR43658:SF8">
    <property type="entry name" value="17-BETA-HYDROXYSTEROID DEHYDROGENASE 14-RELATED"/>
    <property type="match status" value="1"/>
</dbReference>
<dbReference type="PANTHER" id="PTHR43658">
    <property type="entry name" value="SHORT-CHAIN DEHYDROGENASE/REDUCTASE"/>
    <property type="match status" value="1"/>
</dbReference>
<dbReference type="SUPFAM" id="SSF51735">
    <property type="entry name" value="NAD(P)-binding Rossmann-fold domains"/>
    <property type="match status" value="1"/>
</dbReference>
<dbReference type="GO" id="GO:0005829">
    <property type="term" value="C:cytosol"/>
    <property type="evidence" value="ECO:0007669"/>
    <property type="project" value="TreeGrafter"/>
</dbReference>
<reference evidence="2" key="1">
    <citation type="submission" date="2018-11" db="EMBL/GenBank/DDBJ databases">
        <authorList>
            <person name="Alioto T."/>
            <person name="Alioto T."/>
        </authorList>
    </citation>
    <scope>NUCLEOTIDE SEQUENCE</scope>
</reference>
<dbReference type="Gene3D" id="3.40.50.720">
    <property type="entry name" value="NAD(P)-binding Rossmann-like Domain"/>
    <property type="match status" value="1"/>
</dbReference>
<proteinExistence type="predicted"/>
<dbReference type="Proteomes" id="UP000596742">
    <property type="component" value="Unassembled WGS sequence"/>
</dbReference>
<dbReference type="InterPro" id="IPR020904">
    <property type="entry name" value="Sc_DH/Rdtase_CS"/>
</dbReference>
<organism evidence="2 3">
    <name type="scientific">Mytilus galloprovincialis</name>
    <name type="common">Mediterranean mussel</name>
    <dbReference type="NCBI Taxonomy" id="29158"/>
    <lineage>
        <taxon>Eukaryota</taxon>
        <taxon>Metazoa</taxon>
        <taxon>Spiralia</taxon>
        <taxon>Lophotrochozoa</taxon>
        <taxon>Mollusca</taxon>
        <taxon>Bivalvia</taxon>
        <taxon>Autobranchia</taxon>
        <taxon>Pteriomorphia</taxon>
        <taxon>Mytilida</taxon>
        <taxon>Mytiloidea</taxon>
        <taxon>Mytilidae</taxon>
        <taxon>Mytilinae</taxon>
        <taxon>Mytilus</taxon>
    </lineage>
</organism>
<dbReference type="OrthoDB" id="47007at2759"/>
<evidence type="ECO:0000256" key="1">
    <source>
        <dbReference type="ARBA" id="ARBA00023002"/>
    </source>
</evidence>
<sequence length="270" mass="29344">MTSLRYKDKVALVTGGSRGIGKGCVDVFVENGAKVIFCSNDDTEGQDLESKLNSKGPGEALFIYGDVTQESHIKKIVEKTVEKFGRIDCLINNAGTHPLSHTIDEFSAEDFRKLLDLNLINYFLFSKYSLPHLRKTEGSIINISSLVNQIGQAQAVTYVATKGAITSMTKALAIDEAKYNVRVNSVAPSSIWTPLLDDVLKSVPNPLEAKQMCANSQLLGRIGTIEEVGKACLFLASDATFCTGIELNLTAGAELNYGIKNMRKQKTSAN</sequence>
<gene>
    <name evidence="2" type="ORF">MGAL_10B039724</name>
</gene>
<dbReference type="Pfam" id="PF13561">
    <property type="entry name" value="adh_short_C2"/>
    <property type="match status" value="1"/>
</dbReference>
<comment type="caution">
    <text evidence="2">The sequence shown here is derived from an EMBL/GenBank/DDBJ whole genome shotgun (WGS) entry which is preliminary data.</text>
</comment>
<dbReference type="PRINTS" id="PR00080">
    <property type="entry name" value="SDRFAMILY"/>
</dbReference>
<evidence type="ECO:0000313" key="3">
    <source>
        <dbReference type="Proteomes" id="UP000596742"/>
    </source>
</evidence>
<dbReference type="GO" id="GO:0004303">
    <property type="term" value="F:estradiol 17-beta-dehydrogenase [NAD(P)+] activity"/>
    <property type="evidence" value="ECO:0007669"/>
    <property type="project" value="TreeGrafter"/>
</dbReference>
<dbReference type="EMBL" id="UYJE01003385">
    <property type="protein sequence ID" value="VDI18857.1"/>
    <property type="molecule type" value="Genomic_DNA"/>
</dbReference>
<dbReference type="PRINTS" id="PR00081">
    <property type="entry name" value="GDHRDH"/>
</dbReference>
<dbReference type="AlphaFoldDB" id="A0A8B6DHR7"/>
<dbReference type="PROSITE" id="PS00061">
    <property type="entry name" value="ADH_SHORT"/>
    <property type="match status" value="1"/>
</dbReference>
<keyword evidence="3" id="KW-1185">Reference proteome</keyword>
<dbReference type="FunFam" id="3.40.50.720:FF:000084">
    <property type="entry name" value="Short-chain dehydrogenase reductase"/>
    <property type="match status" value="1"/>
</dbReference>
<evidence type="ECO:0000313" key="2">
    <source>
        <dbReference type="EMBL" id="VDI18857.1"/>
    </source>
</evidence>
<name>A0A8B6DHR7_MYTGA</name>
<evidence type="ECO:0008006" key="4">
    <source>
        <dbReference type="Google" id="ProtNLM"/>
    </source>
</evidence>
<accession>A0A8B6DHR7</accession>
<keyword evidence="1" id="KW-0560">Oxidoreductase</keyword>